<keyword evidence="6 8" id="KW-1133">Transmembrane helix</keyword>
<organism evidence="9 10">
    <name type="scientific">Nonomuraea typhae</name>
    <dbReference type="NCBI Taxonomy" id="2603600"/>
    <lineage>
        <taxon>Bacteria</taxon>
        <taxon>Bacillati</taxon>
        <taxon>Actinomycetota</taxon>
        <taxon>Actinomycetes</taxon>
        <taxon>Streptosporangiales</taxon>
        <taxon>Streptosporangiaceae</taxon>
        <taxon>Nonomuraea</taxon>
    </lineage>
</organism>
<dbReference type="Pfam" id="PF03591">
    <property type="entry name" value="AzlC"/>
    <property type="match status" value="1"/>
</dbReference>
<accession>A0ABW7ZDA9</accession>
<feature type="transmembrane region" description="Helical" evidence="8">
    <location>
        <begin position="12"/>
        <end position="34"/>
    </location>
</feature>
<dbReference type="InterPro" id="IPR011606">
    <property type="entry name" value="Brnchd-chn_aa_trnsp_permease"/>
</dbReference>
<feature type="transmembrane region" description="Helical" evidence="8">
    <location>
        <begin position="204"/>
        <end position="221"/>
    </location>
</feature>
<comment type="caution">
    <text evidence="9">The sequence shown here is derived from an EMBL/GenBank/DDBJ whole genome shotgun (WGS) entry which is preliminary data.</text>
</comment>
<evidence type="ECO:0000256" key="7">
    <source>
        <dbReference type="ARBA" id="ARBA00023136"/>
    </source>
</evidence>
<keyword evidence="4" id="KW-1003">Cell membrane</keyword>
<evidence type="ECO:0000256" key="1">
    <source>
        <dbReference type="ARBA" id="ARBA00004651"/>
    </source>
</evidence>
<dbReference type="PANTHER" id="PTHR34979">
    <property type="entry name" value="INNER MEMBRANE PROTEIN YGAZ"/>
    <property type="match status" value="1"/>
</dbReference>
<comment type="subcellular location">
    <subcellularLocation>
        <location evidence="1">Cell membrane</location>
        <topology evidence="1">Multi-pass membrane protein</topology>
    </subcellularLocation>
</comment>
<evidence type="ECO:0000256" key="2">
    <source>
        <dbReference type="ARBA" id="ARBA00010735"/>
    </source>
</evidence>
<evidence type="ECO:0000256" key="4">
    <source>
        <dbReference type="ARBA" id="ARBA00022475"/>
    </source>
</evidence>
<comment type="similarity">
    <text evidence="2">Belongs to the AzlC family.</text>
</comment>
<keyword evidence="7 8" id="KW-0472">Membrane</keyword>
<gene>
    <name evidence="9" type="ORF">ACIBG2_51165</name>
</gene>
<reference evidence="9 10" key="1">
    <citation type="submission" date="2024-10" db="EMBL/GenBank/DDBJ databases">
        <title>The Natural Products Discovery Center: Release of the First 8490 Sequenced Strains for Exploring Actinobacteria Biosynthetic Diversity.</title>
        <authorList>
            <person name="Kalkreuter E."/>
            <person name="Kautsar S.A."/>
            <person name="Yang D."/>
            <person name="Bader C.D."/>
            <person name="Teijaro C.N."/>
            <person name="Fluegel L."/>
            <person name="Davis C.M."/>
            <person name="Simpson J.R."/>
            <person name="Lauterbach L."/>
            <person name="Steele A.D."/>
            <person name="Gui C."/>
            <person name="Meng S."/>
            <person name="Li G."/>
            <person name="Viehrig K."/>
            <person name="Ye F."/>
            <person name="Su P."/>
            <person name="Kiefer A.F."/>
            <person name="Nichols A."/>
            <person name="Cepeda A.J."/>
            <person name="Yan W."/>
            <person name="Fan B."/>
            <person name="Jiang Y."/>
            <person name="Adhikari A."/>
            <person name="Zheng C.-J."/>
            <person name="Schuster L."/>
            <person name="Cowan T.M."/>
            <person name="Smanski M.J."/>
            <person name="Chevrette M.G."/>
            <person name="De Carvalho L.P.S."/>
            <person name="Shen B."/>
        </authorList>
    </citation>
    <scope>NUCLEOTIDE SEQUENCE [LARGE SCALE GENOMIC DNA]</scope>
    <source>
        <strain evidence="9 10">NPDC050545</strain>
    </source>
</reference>
<evidence type="ECO:0000256" key="6">
    <source>
        <dbReference type="ARBA" id="ARBA00022989"/>
    </source>
</evidence>
<evidence type="ECO:0000313" key="10">
    <source>
        <dbReference type="Proteomes" id="UP001612741"/>
    </source>
</evidence>
<keyword evidence="10" id="KW-1185">Reference proteome</keyword>
<sequence length="227" mass="22029">MTGSTAALLRTAAVVGVSTGLYGTAFGALASAAGLSVLQASVMSLLVFTGGSQFVAVGVLSGGGSPGTALGAAWLLGARNAFYGLRIAPVIGPGTAKRLLAAQWTVDESTAVASAQPTRAGAAMGFWFTGLAVCVLWTAGTALGAGGAAALAEPARFGLDAASPAAFAAFLAPQLRNASVRGVCAVSALVCLALVPVTPAGVPLLAAALPPAGYAVYLAVLREGAGR</sequence>
<keyword evidence="3" id="KW-0813">Transport</keyword>
<dbReference type="EMBL" id="JBITGY010000024">
    <property type="protein sequence ID" value="MFI6505820.1"/>
    <property type="molecule type" value="Genomic_DNA"/>
</dbReference>
<dbReference type="PANTHER" id="PTHR34979:SF1">
    <property type="entry name" value="INNER MEMBRANE PROTEIN YGAZ"/>
    <property type="match status" value="1"/>
</dbReference>
<feature type="transmembrane region" description="Helical" evidence="8">
    <location>
        <begin position="126"/>
        <end position="151"/>
    </location>
</feature>
<evidence type="ECO:0000256" key="5">
    <source>
        <dbReference type="ARBA" id="ARBA00022692"/>
    </source>
</evidence>
<proteinExistence type="inferred from homology"/>
<evidence type="ECO:0000256" key="3">
    <source>
        <dbReference type="ARBA" id="ARBA00022448"/>
    </source>
</evidence>
<feature type="transmembrane region" description="Helical" evidence="8">
    <location>
        <begin position="54"/>
        <end position="76"/>
    </location>
</feature>
<name>A0ABW7ZDA9_9ACTN</name>
<evidence type="ECO:0000256" key="8">
    <source>
        <dbReference type="SAM" id="Phobius"/>
    </source>
</evidence>
<evidence type="ECO:0000313" key="9">
    <source>
        <dbReference type="EMBL" id="MFI6505820.1"/>
    </source>
</evidence>
<dbReference type="Proteomes" id="UP001612741">
    <property type="component" value="Unassembled WGS sequence"/>
</dbReference>
<keyword evidence="5 8" id="KW-0812">Transmembrane</keyword>
<dbReference type="RefSeq" id="WP_397092221.1">
    <property type="nucleotide sequence ID" value="NZ_JBITGY010000024.1"/>
</dbReference>
<protein>
    <submittedName>
        <fullName evidence="9">AzlC family ABC transporter permease</fullName>
    </submittedName>
</protein>